<dbReference type="CDD" id="cd00158">
    <property type="entry name" value="RHOD"/>
    <property type="match status" value="1"/>
</dbReference>
<dbReference type="PANTHER" id="PTHR43031">
    <property type="entry name" value="FAD-DEPENDENT OXIDOREDUCTASE"/>
    <property type="match status" value="1"/>
</dbReference>
<dbReference type="PANTHER" id="PTHR43031:SF1">
    <property type="entry name" value="PYRIDINE NUCLEOTIDE-DISULPHIDE OXIDOREDUCTASE"/>
    <property type="match status" value="1"/>
</dbReference>
<dbReference type="EMBL" id="JPME01000011">
    <property type="protein sequence ID" value="KEZ90470.1"/>
    <property type="molecule type" value="Genomic_DNA"/>
</dbReference>
<dbReference type="PROSITE" id="PS50206">
    <property type="entry name" value="RHODANESE_3"/>
    <property type="match status" value="1"/>
</dbReference>
<dbReference type="GO" id="GO:0016740">
    <property type="term" value="F:transferase activity"/>
    <property type="evidence" value="ECO:0007669"/>
    <property type="project" value="UniProtKB-KW"/>
</dbReference>
<dbReference type="SMART" id="SM00450">
    <property type="entry name" value="RHOD"/>
    <property type="match status" value="1"/>
</dbReference>
<evidence type="ECO:0000313" key="3">
    <source>
        <dbReference type="Proteomes" id="UP000028525"/>
    </source>
</evidence>
<evidence type="ECO:0000259" key="1">
    <source>
        <dbReference type="PROSITE" id="PS50206"/>
    </source>
</evidence>
<accession>A0A084JND6</accession>
<dbReference type="RefSeq" id="WP_038280304.1">
    <property type="nucleotide sequence ID" value="NZ_JPME01000011.1"/>
</dbReference>
<keyword evidence="3" id="KW-1185">Reference proteome</keyword>
<dbReference type="InterPro" id="IPR036873">
    <property type="entry name" value="Rhodanese-like_dom_sf"/>
</dbReference>
<feature type="domain" description="Rhodanese" evidence="1">
    <location>
        <begin position="22"/>
        <end position="103"/>
    </location>
</feature>
<dbReference type="InterPro" id="IPR050229">
    <property type="entry name" value="GlpE_sulfurtransferase"/>
</dbReference>
<dbReference type="Proteomes" id="UP000028525">
    <property type="component" value="Unassembled WGS sequence"/>
</dbReference>
<dbReference type="SUPFAM" id="SSF52821">
    <property type="entry name" value="Rhodanese/Cell cycle control phosphatase"/>
    <property type="match status" value="1"/>
</dbReference>
<dbReference type="Gene3D" id="3.40.250.10">
    <property type="entry name" value="Rhodanese-like domain"/>
    <property type="match status" value="1"/>
</dbReference>
<dbReference type="OrthoDB" id="9800872at2"/>
<reference evidence="2 3" key="1">
    <citation type="submission" date="2014-07" db="EMBL/GenBank/DDBJ databases">
        <title>Draft genome of Clostridium celerecrescens 152B isolated from sediments associated with methane hydrate from Krishna Godavari basin.</title>
        <authorList>
            <person name="Honkalas V.S."/>
            <person name="Dabir A.P."/>
            <person name="Arora P."/>
            <person name="Dhakephalkar P.K."/>
        </authorList>
    </citation>
    <scope>NUCLEOTIDE SEQUENCE [LARGE SCALE GENOMIC DNA]</scope>
    <source>
        <strain evidence="2 3">152B</strain>
    </source>
</reference>
<proteinExistence type="predicted"/>
<keyword evidence="2" id="KW-0808">Transferase</keyword>
<dbReference type="STRING" id="29354.IO98_09170"/>
<sequence>MSIFKFFSNRSDFASGVDQANNTPNAVLLDVRTAQEYMEGHIPGSINMPLDRLESNKLNKNNPVFVYCRSGARSRQAYRYLSTNGYSVTDIGGIADYHGKLEKGK</sequence>
<dbReference type="AlphaFoldDB" id="A0A084JND6"/>
<dbReference type="Pfam" id="PF00581">
    <property type="entry name" value="Rhodanese"/>
    <property type="match status" value="1"/>
</dbReference>
<name>A0A084JND6_9FIRM</name>
<protein>
    <submittedName>
        <fullName evidence="2">Sulfurtransferase</fullName>
    </submittedName>
</protein>
<evidence type="ECO:0000313" key="2">
    <source>
        <dbReference type="EMBL" id="KEZ90470.1"/>
    </source>
</evidence>
<dbReference type="InterPro" id="IPR001763">
    <property type="entry name" value="Rhodanese-like_dom"/>
</dbReference>
<comment type="caution">
    <text evidence="2">The sequence shown here is derived from an EMBL/GenBank/DDBJ whole genome shotgun (WGS) entry which is preliminary data.</text>
</comment>
<gene>
    <name evidence="2" type="ORF">IO98_09170</name>
</gene>
<organism evidence="2 3">
    <name type="scientific">Lacrimispora celerecrescens</name>
    <dbReference type="NCBI Taxonomy" id="29354"/>
    <lineage>
        <taxon>Bacteria</taxon>
        <taxon>Bacillati</taxon>
        <taxon>Bacillota</taxon>
        <taxon>Clostridia</taxon>
        <taxon>Lachnospirales</taxon>
        <taxon>Lachnospiraceae</taxon>
        <taxon>Lacrimispora</taxon>
    </lineage>
</organism>